<comment type="caution">
    <text evidence="1">The sequence shown here is derived from an EMBL/GenBank/DDBJ whole genome shotgun (WGS) entry which is preliminary data.</text>
</comment>
<gene>
    <name evidence="1" type="ORF">BCF59_0018</name>
</gene>
<organism evidence="1 2">
    <name type="scientific">Mycoplasmopsis mustelae</name>
    <dbReference type="NCBI Taxonomy" id="171289"/>
    <lineage>
        <taxon>Bacteria</taxon>
        <taxon>Bacillati</taxon>
        <taxon>Mycoplasmatota</taxon>
        <taxon>Mycoplasmoidales</taxon>
        <taxon>Metamycoplasmataceae</taxon>
        <taxon>Mycoplasmopsis</taxon>
    </lineage>
</organism>
<accession>A0A4R7UEM7</accession>
<sequence>MEKQFKKIMKISMKNNYSMINNNYLFRKSDGIEYTNFVLGSYKFILVLSNFSDLFKLSHSRRSNISNDEINNHVNLFETNLKGSIFATPDWIYRQYHVSSMNYNYNNILGNTFISTNRLMLPNDTNYRGWPYKYTVYIKPKKDFQNVNLTYKNLYVILADSTAIYETRSKLET</sequence>
<dbReference type="AlphaFoldDB" id="A0A4R7UEM7"/>
<dbReference type="Proteomes" id="UP000295757">
    <property type="component" value="Unassembled WGS sequence"/>
</dbReference>
<evidence type="ECO:0000313" key="1">
    <source>
        <dbReference type="EMBL" id="TDV24074.1"/>
    </source>
</evidence>
<protein>
    <submittedName>
        <fullName evidence="1">Uncharacterized protein</fullName>
    </submittedName>
</protein>
<keyword evidence="2" id="KW-1185">Reference proteome</keyword>
<evidence type="ECO:0000313" key="2">
    <source>
        <dbReference type="Proteomes" id="UP000295757"/>
    </source>
</evidence>
<dbReference type="EMBL" id="SOCN01000001">
    <property type="protein sequence ID" value="TDV24074.1"/>
    <property type="molecule type" value="Genomic_DNA"/>
</dbReference>
<reference evidence="1 2" key="1">
    <citation type="submission" date="2019-03" db="EMBL/GenBank/DDBJ databases">
        <title>Genomic Encyclopedia of Archaeal and Bacterial Type Strains, Phase II (KMG-II): from individual species to whole genera.</title>
        <authorList>
            <person name="Goeker M."/>
        </authorList>
    </citation>
    <scope>NUCLEOTIDE SEQUENCE [LARGE SCALE GENOMIC DNA]</scope>
    <source>
        <strain evidence="1 2">ATCC 35214</strain>
    </source>
</reference>
<name>A0A4R7UEM7_9BACT</name>
<proteinExistence type="predicted"/>